<organism evidence="2">
    <name type="scientific">Salmonella enterica</name>
    <name type="common">Salmonella choleraesuis</name>
    <dbReference type="NCBI Taxonomy" id="28901"/>
    <lineage>
        <taxon>Bacteria</taxon>
        <taxon>Pseudomonadati</taxon>
        <taxon>Pseudomonadota</taxon>
        <taxon>Gammaproteobacteria</taxon>
        <taxon>Enterobacterales</taxon>
        <taxon>Enterobacteriaceae</taxon>
        <taxon>Salmonella</taxon>
    </lineage>
</organism>
<reference evidence="2" key="1">
    <citation type="submission" date="2018-07" db="EMBL/GenBank/DDBJ databases">
        <authorList>
            <consortium name="GenomeTrakr network: Whole genome sequencing for foodborne pathogen traceback"/>
        </authorList>
    </citation>
    <scope>NUCLEOTIDE SEQUENCE</scope>
    <source>
        <strain evidence="2">FDA00010466</strain>
    </source>
</reference>
<feature type="chain" id="PRO_5026274355" description="Fimbrial protein" evidence="1">
    <location>
        <begin position="22"/>
        <end position="170"/>
    </location>
</feature>
<accession>A0A5U5GLY1</accession>
<feature type="signal peptide" evidence="1">
    <location>
        <begin position="1"/>
        <end position="21"/>
    </location>
</feature>
<evidence type="ECO:0000256" key="1">
    <source>
        <dbReference type="SAM" id="SignalP"/>
    </source>
</evidence>
<protein>
    <recommendedName>
        <fullName evidence="3">Fimbrial protein</fullName>
    </recommendedName>
</protein>
<gene>
    <name evidence="2" type="ORF">BCZ02_23340</name>
</gene>
<dbReference type="AlphaFoldDB" id="A0A5U5GLY1"/>
<sequence length="170" mass="17066">MKKLIIAAGIAASVASFGASALTWTDGSHASVNTTVTGDTYVGVTATPATTTLADLNKPGTSLGSFAVSVSGVSSSSFTNVVLDDIHAHGYPTSGFKVKFTGGATGCEVELGTHDGKTATDGIDSAAQDGTCKFAVADASNIELTTVASNPIVKEAGVKTITARFRAYKA</sequence>
<proteinExistence type="predicted"/>
<dbReference type="EMBL" id="AAGOXM010000024">
    <property type="protein sequence ID" value="EBQ4126630.1"/>
    <property type="molecule type" value="Genomic_DNA"/>
</dbReference>
<evidence type="ECO:0000313" key="2">
    <source>
        <dbReference type="EMBL" id="EBQ4126630.1"/>
    </source>
</evidence>
<keyword evidence="1" id="KW-0732">Signal</keyword>
<evidence type="ECO:0008006" key="3">
    <source>
        <dbReference type="Google" id="ProtNLM"/>
    </source>
</evidence>
<comment type="caution">
    <text evidence="2">The sequence shown here is derived from an EMBL/GenBank/DDBJ whole genome shotgun (WGS) entry which is preliminary data.</text>
</comment>
<name>A0A5U5GLY1_SALER</name>